<dbReference type="InterPro" id="IPR001901">
    <property type="entry name" value="Translocase_SecE/Sec61-g"/>
</dbReference>
<dbReference type="GO" id="GO:0065002">
    <property type="term" value="P:intracellular protein transmembrane transport"/>
    <property type="evidence" value="ECO:0007669"/>
    <property type="project" value="UniProtKB-UniRule"/>
</dbReference>
<organism evidence="10 11">
    <name type="scientific">Luteimonas cucumeris</name>
    <dbReference type="NCBI Taxonomy" id="985012"/>
    <lineage>
        <taxon>Bacteria</taxon>
        <taxon>Pseudomonadati</taxon>
        <taxon>Pseudomonadota</taxon>
        <taxon>Gammaproteobacteria</taxon>
        <taxon>Lysobacterales</taxon>
        <taxon>Lysobacteraceae</taxon>
        <taxon>Luteimonas</taxon>
    </lineage>
</organism>
<keyword evidence="2 9" id="KW-0813">Transport</keyword>
<protein>
    <recommendedName>
        <fullName evidence="9">Protein translocase subunit SecE</fullName>
    </recommendedName>
</protein>
<dbReference type="RefSeq" id="WP_144900743.1">
    <property type="nucleotide sequence ID" value="NZ_VLKN01000015.1"/>
</dbReference>
<keyword evidence="3 9" id="KW-1003">Cell membrane</keyword>
<evidence type="ECO:0000256" key="6">
    <source>
        <dbReference type="ARBA" id="ARBA00022989"/>
    </source>
</evidence>
<gene>
    <name evidence="9" type="primary">secE</name>
    <name evidence="10" type="ORF">IP90_03260</name>
</gene>
<comment type="caution">
    <text evidence="9">Lacks conserved residue(s) required for the propagation of feature annotation.</text>
</comment>
<evidence type="ECO:0000256" key="1">
    <source>
        <dbReference type="ARBA" id="ARBA00004370"/>
    </source>
</evidence>
<dbReference type="GO" id="GO:0006605">
    <property type="term" value="P:protein targeting"/>
    <property type="evidence" value="ECO:0007669"/>
    <property type="project" value="UniProtKB-UniRule"/>
</dbReference>
<dbReference type="GO" id="GO:0009306">
    <property type="term" value="P:protein secretion"/>
    <property type="evidence" value="ECO:0007669"/>
    <property type="project" value="UniProtKB-UniRule"/>
</dbReference>
<keyword evidence="7 9" id="KW-0811">Translocation</keyword>
<comment type="caution">
    <text evidence="10">The sequence shown here is derived from an EMBL/GenBank/DDBJ whole genome shotgun (WGS) entry which is preliminary data.</text>
</comment>
<dbReference type="Proteomes" id="UP000315167">
    <property type="component" value="Unassembled WGS sequence"/>
</dbReference>
<dbReference type="Pfam" id="PF00584">
    <property type="entry name" value="SecE"/>
    <property type="match status" value="1"/>
</dbReference>
<feature type="transmembrane region" description="Helical" evidence="9">
    <location>
        <begin position="96"/>
        <end position="120"/>
    </location>
</feature>
<evidence type="ECO:0000256" key="4">
    <source>
        <dbReference type="ARBA" id="ARBA00022692"/>
    </source>
</evidence>
<comment type="subunit">
    <text evidence="9">Component of the Sec protein translocase complex. Heterotrimer consisting of SecY, SecE and SecG subunits. The heterotrimers can form oligomers, although 1 heterotrimer is thought to be able to translocate proteins. Interacts with the ribosome. Interacts with SecDF, and other proteins may be involved. Interacts with SecA.</text>
</comment>
<comment type="similarity">
    <text evidence="9">Belongs to the SecE/SEC61-gamma family.</text>
</comment>
<dbReference type="InterPro" id="IPR038379">
    <property type="entry name" value="SecE_sf"/>
</dbReference>
<evidence type="ECO:0000313" key="10">
    <source>
        <dbReference type="EMBL" id="TWH98902.1"/>
    </source>
</evidence>
<evidence type="ECO:0000256" key="8">
    <source>
        <dbReference type="ARBA" id="ARBA00023136"/>
    </source>
</evidence>
<dbReference type="PROSITE" id="PS01067">
    <property type="entry name" value="SECE_SEC61G"/>
    <property type="match status" value="1"/>
</dbReference>
<dbReference type="OrthoDB" id="9806365at2"/>
<accession>A0A562KU35</accession>
<keyword evidence="6 9" id="KW-1133">Transmembrane helix</keyword>
<dbReference type="PRINTS" id="PR01650">
    <property type="entry name" value="SECETRNLCASE"/>
</dbReference>
<dbReference type="AlphaFoldDB" id="A0A562KU35"/>
<reference evidence="10 11" key="1">
    <citation type="journal article" date="2015" name="Stand. Genomic Sci.">
        <title>Genomic Encyclopedia of Bacterial and Archaeal Type Strains, Phase III: the genomes of soil and plant-associated and newly described type strains.</title>
        <authorList>
            <person name="Whitman W.B."/>
            <person name="Woyke T."/>
            <person name="Klenk H.P."/>
            <person name="Zhou Y."/>
            <person name="Lilburn T.G."/>
            <person name="Beck B.J."/>
            <person name="De Vos P."/>
            <person name="Vandamme P."/>
            <person name="Eisen J.A."/>
            <person name="Garrity G."/>
            <person name="Hugenholtz P."/>
            <person name="Kyrpides N.C."/>
        </authorList>
    </citation>
    <scope>NUCLEOTIDE SEQUENCE [LARGE SCALE GENOMIC DNA]</scope>
    <source>
        <strain evidence="10 11">CGMCC 1.10821</strain>
    </source>
</reference>
<feature type="transmembrane region" description="Helical" evidence="9">
    <location>
        <begin position="20"/>
        <end position="37"/>
    </location>
</feature>
<evidence type="ECO:0000256" key="7">
    <source>
        <dbReference type="ARBA" id="ARBA00023010"/>
    </source>
</evidence>
<dbReference type="GO" id="GO:0008320">
    <property type="term" value="F:protein transmembrane transporter activity"/>
    <property type="evidence" value="ECO:0007669"/>
    <property type="project" value="UniProtKB-UniRule"/>
</dbReference>
<keyword evidence="11" id="KW-1185">Reference proteome</keyword>
<keyword evidence="4 9" id="KW-0812">Transmembrane</keyword>
<evidence type="ECO:0000256" key="9">
    <source>
        <dbReference type="HAMAP-Rule" id="MF_00422"/>
    </source>
</evidence>
<dbReference type="Gene3D" id="1.20.5.1030">
    <property type="entry name" value="Preprotein translocase secy subunit"/>
    <property type="match status" value="1"/>
</dbReference>
<dbReference type="GO" id="GO:0005886">
    <property type="term" value="C:plasma membrane"/>
    <property type="evidence" value="ECO:0007669"/>
    <property type="project" value="UniProtKB-UniRule"/>
</dbReference>
<dbReference type="NCBIfam" id="TIGR00964">
    <property type="entry name" value="secE_bact"/>
    <property type="match status" value="1"/>
</dbReference>
<name>A0A562KU35_9GAMM</name>
<dbReference type="PANTHER" id="PTHR33910">
    <property type="entry name" value="PROTEIN TRANSLOCASE SUBUNIT SECE"/>
    <property type="match status" value="1"/>
</dbReference>
<comment type="function">
    <text evidence="9">Essential subunit of the Sec protein translocation channel SecYEG. Clamps together the 2 halves of SecY. May contact the channel plug during translocation.</text>
</comment>
<dbReference type="GO" id="GO:0043952">
    <property type="term" value="P:protein transport by the Sec complex"/>
    <property type="evidence" value="ECO:0007669"/>
    <property type="project" value="UniProtKB-UniRule"/>
</dbReference>
<comment type="subcellular location">
    <subcellularLocation>
        <location evidence="1">Membrane</location>
    </subcellularLocation>
</comment>
<evidence type="ECO:0000256" key="3">
    <source>
        <dbReference type="ARBA" id="ARBA00022475"/>
    </source>
</evidence>
<proteinExistence type="inferred from homology"/>
<dbReference type="PANTHER" id="PTHR33910:SF1">
    <property type="entry name" value="PROTEIN TRANSLOCASE SUBUNIT SECE"/>
    <property type="match status" value="1"/>
</dbReference>
<dbReference type="HAMAP" id="MF_00422">
    <property type="entry name" value="SecE"/>
    <property type="match status" value="1"/>
</dbReference>
<dbReference type="InterPro" id="IPR005807">
    <property type="entry name" value="SecE_bac"/>
</dbReference>
<keyword evidence="5 9" id="KW-0653">Protein transport</keyword>
<evidence type="ECO:0000256" key="5">
    <source>
        <dbReference type="ARBA" id="ARBA00022927"/>
    </source>
</evidence>
<feature type="transmembrane region" description="Helical" evidence="9">
    <location>
        <begin position="43"/>
        <end position="62"/>
    </location>
</feature>
<evidence type="ECO:0000256" key="2">
    <source>
        <dbReference type="ARBA" id="ARBA00022448"/>
    </source>
</evidence>
<evidence type="ECO:0000313" key="11">
    <source>
        <dbReference type="Proteomes" id="UP000315167"/>
    </source>
</evidence>
<dbReference type="EMBL" id="VLKN01000015">
    <property type="protein sequence ID" value="TWH98902.1"/>
    <property type="molecule type" value="Genomic_DNA"/>
</dbReference>
<keyword evidence="8 9" id="KW-0472">Membrane</keyword>
<sequence>MNSRIDQSKAAASSGDIVKYALALLLVAGGVFAFYWFGQWPTALRILAVTGGLVLGTVVFLTTRKGALTLEFLSESRFELRKVVWPTRQEAMRTTWVVIIVVILVSLLLAGFDVVIQFAVKWLLGR</sequence>